<feature type="non-terminal residue" evidence="1">
    <location>
        <position position="266"/>
    </location>
</feature>
<keyword evidence="2" id="KW-1185">Reference proteome</keyword>
<dbReference type="EMBL" id="KK116077">
    <property type="protein sequence ID" value="KFM66733.1"/>
    <property type="molecule type" value="Genomic_DNA"/>
</dbReference>
<evidence type="ECO:0008006" key="3">
    <source>
        <dbReference type="Google" id="ProtNLM"/>
    </source>
</evidence>
<dbReference type="OrthoDB" id="245697at2759"/>
<dbReference type="SUPFAM" id="SSF48065">
    <property type="entry name" value="DBL homology domain (DH-domain)"/>
    <property type="match status" value="1"/>
</dbReference>
<evidence type="ECO:0000313" key="2">
    <source>
        <dbReference type="Proteomes" id="UP000054359"/>
    </source>
</evidence>
<accession>A0A087TNP4</accession>
<dbReference type="Proteomes" id="UP000054359">
    <property type="component" value="Unassembled WGS sequence"/>
</dbReference>
<gene>
    <name evidence="1" type="ORF">X975_03335</name>
</gene>
<name>A0A087TNP4_STEMI</name>
<reference evidence="1 2" key="1">
    <citation type="submission" date="2013-11" db="EMBL/GenBank/DDBJ databases">
        <title>Genome sequencing of Stegodyphus mimosarum.</title>
        <authorList>
            <person name="Bechsgaard J."/>
        </authorList>
    </citation>
    <scope>NUCLEOTIDE SEQUENCE [LARGE SCALE GENOMIC DNA]</scope>
</reference>
<evidence type="ECO:0000313" key="1">
    <source>
        <dbReference type="EMBL" id="KFM66733.1"/>
    </source>
</evidence>
<organism evidence="1 2">
    <name type="scientific">Stegodyphus mimosarum</name>
    <name type="common">African social velvet spider</name>
    <dbReference type="NCBI Taxonomy" id="407821"/>
    <lineage>
        <taxon>Eukaryota</taxon>
        <taxon>Metazoa</taxon>
        <taxon>Ecdysozoa</taxon>
        <taxon>Arthropoda</taxon>
        <taxon>Chelicerata</taxon>
        <taxon>Arachnida</taxon>
        <taxon>Araneae</taxon>
        <taxon>Araneomorphae</taxon>
        <taxon>Entelegynae</taxon>
        <taxon>Eresoidea</taxon>
        <taxon>Eresidae</taxon>
        <taxon>Stegodyphus</taxon>
    </lineage>
</organism>
<sequence>MFNLSICRQAENYFRFNYFKTVDSMLNPDKQHCTRIAGKPKKNVLSTRRKMKVLSYLNSKHMDSKDNGIDKNTDEIQDEYIFEHGKEVLAFLQNEQVYIEHLKELQQLLSHPMLRGSIPSLENLNNFVNEMLLIHENLHNVIISGESTLAEALNQLSSNLKLYTSYSRILDMDITALQKFFKFYKGNTDDCQELLREPLSHIARYKKIFENLCNAMPDEPQYRNILCAVEKALTGMEMLSSLRNNYTRMYQIQKFFINRNPKIIFP</sequence>
<dbReference type="Gene3D" id="1.20.900.10">
    <property type="entry name" value="Dbl homology (DH) domain"/>
    <property type="match status" value="1"/>
</dbReference>
<dbReference type="AlphaFoldDB" id="A0A087TNP4"/>
<proteinExistence type="predicted"/>
<protein>
    <recommendedName>
        <fullName evidence="3">DH domain-containing protein</fullName>
    </recommendedName>
</protein>
<dbReference type="InterPro" id="IPR035899">
    <property type="entry name" value="DBL_dom_sf"/>
</dbReference>